<feature type="region of interest" description="Disordered" evidence="1">
    <location>
        <begin position="43"/>
        <end position="99"/>
    </location>
</feature>
<dbReference type="OrthoDB" id="55995at2759"/>
<dbReference type="EMBL" id="AGNL01002349">
    <property type="protein sequence ID" value="EJK76296.1"/>
    <property type="molecule type" value="Genomic_DNA"/>
</dbReference>
<dbReference type="Proteomes" id="UP000266841">
    <property type="component" value="Unassembled WGS sequence"/>
</dbReference>
<dbReference type="eggNOG" id="ENOG502TAZP">
    <property type="taxonomic scope" value="Eukaryota"/>
</dbReference>
<evidence type="ECO:0000313" key="2">
    <source>
        <dbReference type="EMBL" id="EJK76296.1"/>
    </source>
</evidence>
<gene>
    <name evidence="2" type="ORF">THAOC_01950</name>
</gene>
<accession>K0TMJ6</accession>
<proteinExistence type="predicted"/>
<evidence type="ECO:0000256" key="1">
    <source>
        <dbReference type="SAM" id="MobiDB-lite"/>
    </source>
</evidence>
<protein>
    <submittedName>
        <fullName evidence="2">Uncharacterized protein</fullName>
    </submittedName>
</protein>
<reference evidence="2 3" key="1">
    <citation type="journal article" date="2012" name="Genome Biol.">
        <title>Genome and low-iron response of an oceanic diatom adapted to chronic iron limitation.</title>
        <authorList>
            <person name="Lommer M."/>
            <person name="Specht M."/>
            <person name="Roy A.S."/>
            <person name="Kraemer L."/>
            <person name="Andreson R."/>
            <person name="Gutowska M.A."/>
            <person name="Wolf J."/>
            <person name="Bergner S.V."/>
            <person name="Schilhabel M.B."/>
            <person name="Klostermeier U.C."/>
            <person name="Beiko R.G."/>
            <person name="Rosenstiel P."/>
            <person name="Hippler M."/>
            <person name="Laroche J."/>
        </authorList>
    </citation>
    <scope>NUCLEOTIDE SEQUENCE [LARGE SCALE GENOMIC DNA]</scope>
    <source>
        <strain evidence="2 3">CCMP1005</strain>
    </source>
</reference>
<feature type="compositionally biased region" description="Basic and acidic residues" evidence="1">
    <location>
        <begin position="43"/>
        <end position="54"/>
    </location>
</feature>
<name>K0TMJ6_THAOC</name>
<organism evidence="2 3">
    <name type="scientific">Thalassiosira oceanica</name>
    <name type="common">Marine diatom</name>
    <dbReference type="NCBI Taxonomy" id="159749"/>
    <lineage>
        <taxon>Eukaryota</taxon>
        <taxon>Sar</taxon>
        <taxon>Stramenopiles</taxon>
        <taxon>Ochrophyta</taxon>
        <taxon>Bacillariophyta</taxon>
        <taxon>Coscinodiscophyceae</taxon>
        <taxon>Thalassiosirophycidae</taxon>
        <taxon>Thalassiosirales</taxon>
        <taxon>Thalassiosiraceae</taxon>
        <taxon>Thalassiosira</taxon>
    </lineage>
</organism>
<comment type="caution">
    <text evidence="2">The sequence shown here is derived from an EMBL/GenBank/DDBJ whole genome shotgun (WGS) entry which is preliminary data.</text>
</comment>
<sequence length="220" mass="24606">MSSECSDPAVANGSAAEESTPTIEDARIEELREILDLPADFPRDELAEMLRQNDRVSGQSEPSRPRSPNATPTTARRRRWVRCQHPPPRPGFFRSGGTIEDRNFDLGSTLDEIELETKQIDAVGNVQQALTERLGYDLGACGQFKELEGLYRKGDERLKSAGIDQSRHRPEIAWPNLPAPSRESILRKEPDLPKITAPLPIPQSAYKRKSGCEETKCEEV</sequence>
<dbReference type="AlphaFoldDB" id="K0TMJ6"/>
<feature type="region of interest" description="Disordered" evidence="1">
    <location>
        <begin position="1"/>
        <end position="25"/>
    </location>
</feature>
<evidence type="ECO:0000313" key="3">
    <source>
        <dbReference type="Proteomes" id="UP000266841"/>
    </source>
</evidence>
<keyword evidence="3" id="KW-1185">Reference proteome</keyword>